<evidence type="ECO:0000313" key="2">
    <source>
        <dbReference type="EMBL" id="CUQ67777.1"/>
    </source>
</evidence>
<dbReference type="SUPFAM" id="SSF48452">
    <property type="entry name" value="TPR-like"/>
    <property type="match status" value="1"/>
</dbReference>
<evidence type="ECO:0000313" key="3">
    <source>
        <dbReference type="Proteomes" id="UP000066284"/>
    </source>
</evidence>
<dbReference type="Pfam" id="PF14559">
    <property type="entry name" value="TPR_19"/>
    <property type="match status" value="1"/>
</dbReference>
<reference evidence="3" key="1">
    <citation type="submission" date="2015-09" db="EMBL/GenBank/DDBJ databases">
        <authorList>
            <person name="Daims H."/>
        </authorList>
    </citation>
    <scope>NUCLEOTIDE SEQUENCE [LARGE SCALE GENOMIC DNA]</scope>
</reference>
<keyword evidence="3" id="KW-1185">Reference proteome</keyword>
<feature type="region of interest" description="Disordered" evidence="1">
    <location>
        <begin position="120"/>
        <end position="150"/>
    </location>
</feature>
<dbReference type="Proteomes" id="UP000066284">
    <property type="component" value="Chromosome 1"/>
</dbReference>
<dbReference type="AlphaFoldDB" id="A0A0S4KTI9"/>
<dbReference type="EMBL" id="LN885086">
    <property type="protein sequence ID" value="CUQ67777.1"/>
    <property type="molecule type" value="Genomic_DNA"/>
</dbReference>
<dbReference type="Gene3D" id="1.25.40.10">
    <property type="entry name" value="Tetratricopeptide repeat domain"/>
    <property type="match status" value="1"/>
</dbReference>
<accession>A0A0S4KTI9</accession>
<dbReference type="KEGG" id="nio:NITINOP_2805"/>
<dbReference type="OrthoDB" id="9795877at2"/>
<gene>
    <name evidence="2" type="ORF">NITINOP_2805</name>
</gene>
<sequence>MSSRMTWLVVLSAALMIVIQAGGCSSKRKPLVPLALTDAGISREAVALTEQGARAYQEKQFGEAKKYFAEAMAAAPGSGQAHYNYALALNALGEAAAARHHFLEAANLAPGDKVIWDSPALAPYGDPDTRKQMKGRPYGTERPTFGGTSR</sequence>
<evidence type="ECO:0000256" key="1">
    <source>
        <dbReference type="SAM" id="MobiDB-lite"/>
    </source>
</evidence>
<name>A0A0S4KTI9_9BACT</name>
<organism evidence="2 3">
    <name type="scientific">Candidatus Nitrospira inopinata</name>
    <dbReference type="NCBI Taxonomy" id="1715989"/>
    <lineage>
        <taxon>Bacteria</taxon>
        <taxon>Pseudomonadati</taxon>
        <taxon>Nitrospirota</taxon>
        <taxon>Nitrospiria</taxon>
        <taxon>Nitrospirales</taxon>
        <taxon>Nitrospiraceae</taxon>
        <taxon>Nitrospira</taxon>
    </lineage>
</organism>
<dbReference type="InterPro" id="IPR011990">
    <property type="entry name" value="TPR-like_helical_dom_sf"/>
</dbReference>
<proteinExistence type="predicted"/>
<protein>
    <submittedName>
        <fullName evidence="2">Uncharacterized protein</fullName>
    </submittedName>
</protein>
<dbReference type="STRING" id="1715989.NITINOP_2805"/>